<name>A0A166Q3L9_PSEFL</name>
<reference evidence="2" key="1">
    <citation type="submission" date="2016-03" db="EMBL/GenBank/DDBJ databases">
        <authorList>
            <person name="Ray J."/>
            <person name="Price M."/>
            <person name="Deutschbauer A."/>
        </authorList>
    </citation>
    <scope>NUCLEOTIDE SEQUENCE [LARGE SCALE GENOMIC DNA]</scope>
    <source>
        <strain evidence="2">FW300-N1B4</strain>
    </source>
</reference>
<gene>
    <name evidence="1" type="ORF">A1D17_27270</name>
</gene>
<evidence type="ECO:0000313" key="2">
    <source>
        <dbReference type="Proteomes" id="UP000076489"/>
    </source>
</evidence>
<accession>A0A166Q3L9</accession>
<dbReference type="RefSeq" id="WP_063343439.1">
    <property type="nucleotide sequence ID" value="NZ_LUKJ01000003.1"/>
</dbReference>
<organism evidence="1 2">
    <name type="scientific">Pseudomonas fluorescens</name>
    <dbReference type="NCBI Taxonomy" id="294"/>
    <lineage>
        <taxon>Bacteria</taxon>
        <taxon>Pseudomonadati</taxon>
        <taxon>Pseudomonadota</taxon>
        <taxon>Gammaproteobacteria</taxon>
        <taxon>Pseudomonadales</taxon>
        <taxon>Pseudomonadaceae</taxon>
        <taxon>Pseudomonas</taxon>
    </lineage>
</organism>
<evidence type="ECO:0000313" key="1">
    <source>
        <dbReference type="EMBL" id="KZN19675.1"/>
    </source>
</evidence>
<sequence length="161" mass="17630">MAGDLILASVNDATLTTLTNAGGAVGGEIFHADKYTQQSWDLLKARAKEAKVGIKTNNRVGLPPHFYISFKLSDYKGSGLADFKKLIRYAVRPLTIVTSHPGLTNWGECVGDEVTAENCFREALQKGSITLEIYKYDKQDLIDKSSGKANANVAYMKLINE</sequence>
<dbReference type="EMBL" id="LUKJ01000003">
    <property type="protein sequence ID" value="KZN19675.1"/>
    <property type="molecule type" value="Genomic_DNA"/>
</dbReference>
<comment type="caution">
    <text evidence="1">The sequence shown here is derived from an EMBL/GenBank/DDBJ whole genome shotgun (WGS) entry which is preliminary data.</text>
</comment>
<proteinExistence type="predicted"/>
<dbReference type="OrthoDB" id="7004773at2"/>
<reference evidence="1 2" key="2">
    <citation type="journal article" date="2018" name="Nature">
        <title>Mutant phenotypes for thousands of bacterial genes of unknown function.</title>
        <authorList>
            <person name="Price M.N."/>
            <person name="Wetmore K.M."/>
            <person name="Waters R.J."/>
            <person name="Callaghan M."/>
            <person name="Ray J."/>
            <person name="Liu H."/>
            <person name="Kuehl J.V."/>
            <person name="Melnyk R.A."/>
            <person name="Lamson J.S."/>
            <person name="Suh Y."/>
            <person name="Carlson H.K."/>
            <person name="Esquivel Z."/>
            <person name="Sadeeshkumar H."/>
            <person name="Chakraborty R."/>
            <person name="Zane G.M."/>
            <person name="Rubin B.E."/>
            <person name="Wall J.D."/>
            <person name="Visel A."/>
            <person name="Bristow J."/>
            <person name="Blow M.J."/>
            <person name="Arkin A.P."/>
            <person name="Deutschbauer A.M."/>
        </authorList>
    </citation>
    <scope>NUCLEOTIDE SEQUENCE [LARGE SCALE GENOMIC DNA]</scope>
    <source>
        <strain evidence="1 2">FW300-N1B4</strain>
    </source>
</reference>
<dbReference type="Proteomes" id="UP000076489">
    <property type="component" value="Unassembled WGS sequence"/>
</dbReference>
<protein>
    <submittedName>
        <fullName evidence="1">Uncharacterized protein</fullName>
    </submittedName>
</protein>
<dbReference type="AlphaFoldDB" id="A0A166Q3L9"/>